<gene>
    <name evidence="5" type="ORF">TW81_14695</name>
</gene>
<dbReference type="SUPFAM" id="SSF55136">
    <property type="entry name" value="Probable bacterial effector-binding domain"/>
    <property type="match status" value="1"/>
</dbReference>
<evidence type="ECO:0000256" key="3">
    <source>
        <dbReference type="ARBA" id="ARBA00023163"/>
    </source>
</evidence>
<sequence length="286" mass="33095">MNKHTSLNRIELVCDYISHHLDQELNLDILSEVGACSKYHFHRIFKAYMGISAIQYVQMARLKRASFRLAFEPKYTITDIAYEANFDSPEAFSRAFSRIFAQTPSQFRARPDWHQWHARYDIHPPKRGNSMLEVQVVDFAERNVALIEHYGHPSRVLETAGKFIQWRKTTGLSPIDKSETFGIPYSDPSQTAEEEFRFDICGTHQGEVPENEFGVKAGIIPAGRCAMAIHKGSLDRIGETIYQIYQGWLVESGEETRDFPCFFRYLNFVHQVDECDLETEVYIPLK</sequence>
<dbReference type="GO" id="GO:0043565">
    <property type="term" value="F:sequence-specific DNA binding"/>
    <property type="evidence" value="ECO:0007669"/>
    <property type="project" value="InterPro"/>
</dbReference>
<dbReference type="SUPFAM" id="SSF46689">
    <property type="entry name" value="Homeodomain-like"/>
    <property type="match status" value="2"/>
</dbReference>
<dbReference type="InterPro" id="IPR050908">
    <property type="entry name" value="SmbC-like"/>
</dbReference>
<reference evidence="5 6" key="1">
    <citation type="journal article" date="2015" name="BMC Genomics">
        <title>Genome mining reveals unlocked bioactive potential of marine Gram-negative bacteria.</title>
        <authorList>
            <person name="Machado H."/>
            <person name="Sonnenschein E.C."/>
            <person name="Melchiorsen J."/>
            <person name="Gram L."/>
        </authorList>
    </citation>
    <scope>NUCLEOTIDE SEQUENCE [LARGE SCALE GENOMIC DNA]</scope>
    <source>
        <strain evidence="5 6">S2757</strain>
    </source>
</reference>
<dbReference type="PANTHER" id="PTHR40055:SF1">
    <property type="entry name" value="TRANSCRIPTIONAL REGULATOR YGIV-RELATED"/>
    <property type="match status" value="1"/>
</dbReference>
<evidence type="ECO:0000313" key="6">
    <source>
        <dbReference type="Proteomes" id="UP000033673"/>
    </source>
</evidence>
<comment type="caution">
    <text evidence="5">The sequence shown here is derived from an EMBL/GenBank/DDBJ whole genome shotgun (WGS) entry which is preliminary data.</text>
</comment>
<accession>A0A0F4NHK9</accession>
<keyword evidence="6" id="KW-1185">Reference proteome</keyword>
<dbReference type="InterPro" id="IPR029442">
    <property type="entry name" value="GyrI-like"/>
</dbReference>
<dbReference type="InterPro" id="IPR011256">
    <property type="entry name" value="Reg_factor_effector_dom_sf"/>
</dbReference>
<dbReference type="InterPro" id="IPR010499">
    <property type="entry name" value="AraC_E-bd"/>
</dbReference>
<feature type="domain" description="HTH araC/xylS-type" evidence="4">
    <location>
        <begin position="11"/>
        <end position="110"/>
    </location>
</feature>
<dbReference type="AlphaFoldDB" id="A0A0F4NHK9"/>
<dbReference type="Gene3D" id="1.10.10.60">
    <property type="entry name" value="Homeodomain-like"/>
    <property type="match status" value="2"/>
</dbReference>
<evidence type="ECO:0000313" key="5">
    <source>
        <dbReference type="EMBL" id="KJY82343.1"/>
    </source>
</evidence>
<dbReference type="InterPro" id="IPR018062">
    <property type="entry name" value="HTH_AraC-typ_CS"/>
</dbReference>
<dbReference type="SMART" id="SM00342">
    <property type="entry name" value="HTH_ARAC"/>
    <property type="match status" value="1"/>
</dbReference>
<evidence type="ECO:0000256" key="2">
    <source>
        <dbReference type="ARBA" id="ARBA00023125"/>
    </source>
</evidence>
<evidence type="ECO:0000259" key="4">
    <source>
        <dbReference type="PROSITE" id="PS01124"/>
    </source>
</evidence>
<dbReference type="Gene3D" id="3.20.80.10">
    <property type="entry name" value="Regulatory factor, effector binding domain"/>
    <property type="match status" value="1"/>
</dbReference>
<dbReference type="InterPro" id="IPR018060">
    <property type="entry name" value="HTH_AraC"/>
</dbReference>
<dbReference type="PANTHER" id="PTHR40055">
    <property type="entry name" value="TRANSCRIPTIONAL REGULATOR YGIV-RELATED"/>
    <property type="match status" value="1"/>
</dbReference>
<dbReference type="PRINTS" id="PR00032">
    <property type="entry name" value="HTHARAC"/>
</dbReference>
<dbReference type="InterPro" id="IPR009057">
    <property type="entry name" value="Homeodomain-like_sf"/>
</dbReference>
<dbReference type="STRING" id="579748.TW81_14695"/>
<evidence type="ECO:0000256" key="1">
    <source>
        <dbReference type="ARBA" id="ARBA00023015"/>
    </source>
</evidence>
<dbReference type="Pfam" id="PF12833">
    <property type="entry name" value="HTH_18"/>
    <property type="match status" value="1"/>
</dbReference>
<organism evidence="5 6">
    <name type="scientific">Vibrio galatheae</name>
    <dbReference type="NCBI Taxonomy" id="579748"/>
    <lineage>
        <taxon>Bacteria</taxon>
        <taxon>Pseudomonadati</taxon>
        <taxon>Pseudomonadota</taxon>
        <taxon>Gammaproteobacteria</taxon>
        <taxon>Vibrionales</taxon>
        <taxon>Vibrionaceae</taxon>
        <taxon>Vibrio</taxon>
    </lineage>
</organism>
<keyword evidence="1" id="KW-0805">Transcription regulation</keyword>
<dbReference type="SMART" id="SM00871">
    <property type="entry name" value="AraC_E_bind"/>
    <property type="match status" value="1"/>
</dbReference>
<protein>
    <submittedName>
        <fullName evidence="5">AraC family transcriptional regulator</fullName>
    </submittedName>
</protein>
<dbReference type="GO" id="GO:0003700">
    <property type="term" value="F:DNA-binding transcription factor activity"/>
    <property type="evidence" value="ECO:0007669"/>
    <property type="project" value="InterPro"/>
</dbReference>
<dbReference type="EMBL" id="JXXV01000025">
    <property type="protein sequence ID" value="KJY82343.1"/>
    <property type="molecule type" value="Genomic_DNA"/>
</dbReference>
<dbReference type="InterPro" id="IPR020449">
    <property type="entry name" value="Tscrpt_reg_AraC-type_HTH"/>
</dbReference>
<dbReference type="Proteomes" id="UP000033673">
    <property type="component" value="Unassembled WGS sequence"/>
</dbReference>
<dbReference type="Pfam" id="PF06445">
    <property type="entry name" value="GyrI-like"/>
    <property type="match status" value="1"/>
</dbReference>
<keyword evidence="3" id="KW-0804">Transcription</keyword>
<keyword evidence="2" id="KW-0238">DNA-binding</keyword>
<dbReference type="PROSITE" id="PS01124">
    <property type="entry name" value="HTH_ARAC_FAMILY_2"/>
    <property type="match status" value="1"/>
</dbReference>
<dbReference type="RefSeq" id="WP_045956478.1">
    <property type="nucleotide sequence ID" value="NZ_JXXV01000025.1"/>
</dbReference>
<dbReference type="PATRIC" id="fig|579748.3.peg.3037"/>
<proteinExistence type="predicted"/>
<dbReference type="PROSITE" id="PS00041">
    <property type="entry name" value="HTH_ARAC_FAMILY_1"/>
    <property type="match status" value="1"/>
</dbReference>
<name>A0A0F4NHK9_9VIBR</name>